<dbReference type="InterPro" id="IPR036881">
    <property type="entry name" value="Glyco_hydro_3_C_sf"/>
</dbReference>
<dbReference type="GO" id="GO:0008422">
    <property type="term" value="F:beta-glucosidase activity"/>
    <property type="evidence" value="ECO:0007669"/>
    <property type="project" value="UniProtKB-EC"/>
</dbReference>
<sequence>MNKENLVDLVSEMTIGEKVGQLNQFGASIYEKTDDAGIEKLIEDGKVGSLLFVKDVATLNKWQKIAVEKSRLHIPLLFANDIVHGVRTIFPTPLAESCSWEPDLARKTAELSALEGSALGYKWTYAPMVDVVRDSRWGRVMESFGEDTYLTSLFAQAKVEGFQGTGDKIDLNHMAACAKHFVAYGVAEAGKEYNTVSLSDWNLHNVYLPPFKACVDKNVASFMTAFNDLNGVPCTVNEMLLQDILRKLWKFNGVVVSDFGSLVETIAHGYSADESDAACLGVKNQLNIDMCSDVYVHAIENLVCSGVVSEQEIDKLVLAVLELKMRLGLFENPYTDEQREKQDLYKKETLQVALESAEKSIVLLKNDGVLPLGKDKKILVLGELANSRRELHGNWAADGTAEHTKTILESLTELYDVDYIAGFGIRNFDKKALSNTAVNWAKYDSIIVVAGESFIESGEAAAKTNISLSDAQKAALSFILQKKVPTVLLLVNGRPLVLGKEIAEQCSAIVECWQLGIMASPAITNVISGRVVPEGKLTMSFPRATGQCPIYYNHFSTGRPYRSDDKFTSRYIDCEEGAMYPFGYGLSYTHFTYSDASCKKENDENKYVIYVTVENDGDHDGVETVQLYYNVKPSKPIRPVQELLRFKKIKLKSKTKEVIQFTISESDLNIDKSTNPKITFYVGGNSKDALEIKM</sequence>
<dbReference type="PANTHER" id="PTHR30620:SF16">
    <property type="entry name" value="LYSOSOMAL BETA GLUCOSIDASE"/>
    <property type="match status" value="1"/>
</dbReference>
<keyword evidence="4" id="KW-0732">Signal</keyword>
<evidence type="ECO:0000259" key="7">
    <source>
        <dbReference type="SMART" id="SM01217"/>
    </source>
</evidence>
<keyword evidence="6" id="KW-0326">Glycosidase</keyword>
<reference evidence="8" key="1">
    <citation type="submission" date="2020-10" db="EMBL/GenBank/DDBJ databases">
        <authorList>
            <person name="Gilroy R."/>
        </authorList>
    </citation>
    <scope>NUCLEOTIDE SEQUENCE</scope>
    <source>
        <strain evidence="8">ChiW17-6978</strain>
    </source>
</reference>
<feature type="domain" description="Fibronectin type III-like" evidence="7">
    <location>
        <begin position="623"/>
        <end position="686"/>
    </location>
</feature>
<dbReference type="SMART" id="SM01217">
    <property type="entry name" value="Fn3_like"/>
    <property type="match status" value="1"/>
</dbReference>
<dbReference type="PANTHER" id="PTHR30620">
    <property type="entry name" value="PERIPLASMIC BETA-GLUCOSIDASE-RELATED"/>
    <property type="match status" value="1"/>
</dbReference>
<evidence type="ECO:0000313" key="9">
    <source>
        <dbReference type="Proteomes" id="UP000886758"/>
    </source>
</evidence>
<dbReference type="EC" id="3.2.1.21" evidence="3"/>
<dbReference type="EMBL" id="DVLF01000081">
    <property type="protein sequence ID" value="HIT49888.1"/>
    <property type="molecule type" value="Genomic_DNA"/>
</dbReference>
<dbReference type="Pfam" id="PF00933">
    <property type="entry name" value="Glyco_hydro_3"/>
    <property type="match status" value="1"/>
</dbReference>
<evidence type="ECO:0000256" key="2">
    <source>
        <dbReference type="ARBA" id="ARBA00005336"/>
    </source>
</evidence>
<evidence type="ECO:0000256" key="3">
    <source>
        <dbReference type="ARBA" id="ARBA00012744"/>
    </source>
</evidence>
<dbReference type="InterPro" id="IPR051915">
    <property type="entry name" value="Cellulose_Degrad_GH3"/>
</dbReference>
<protein>
    <recommendedName>
        <fullName evidence="3">beta-glucosidase</fullName>
        <ecNumber evidence="3">3.2.1.21</ecNumber>
    </recommendedName>
</protein>
<dbReference type="InterPro" id="IPR017853">
    <property type="entry name" value="GH"/>
</dbReference>
<dbReference type="SUPFAM" id="SSF51445">
    <property type="entry name" value="(Trans)glycosidases"/>
    <property type="match status" value="1"/>
</dbReference>
<dbReference type="InterPro" id="IPR036962">
    <property type="entry name" value="Glyco_hydro_3_N_sf"/>
</dbReference>
<evidence type="ECO:0000256" key="6">
    <source>
        <dbReference type="ARBA" id="ARBA00023295"/>
    </source>
</evidence>
<dbReference type="Gene3D" id="3.20.20.300">
    <property type="entry name" value="Glycoside hydrolase, family 3, N-terminal domain"/>
    <property type="match status" value="1"/>
</dbReference>
<dbReference type="AlphaFoldDB" id="A0A9D1GR05"/>
<dbReference type="InterPro" id="IPR002772">
    <property type="entry name" value="Glyco_hydro_3_C"/>
</dbReference>
<reference evidence="8" key="2">
    <citation type="journal article" date="2021" name="PeerJ">
        <title>Extensive microbial diversity within the chicken gut microbiome revealed by metagenomics and culture.</title>
        <authorList>
            <person name="Gilroy R."/>
            <person name="Ravi A."/>
            <person name="Getino M."/>
            <person name="Pursley I."/>
            <person name="Horton D.L."/>
            <person name="Alikhan N.F."/>
            <person name="Baker D."/>
            <person name="Gharbi K."/>
            <person name="Hall N."/>
            <person name="Watson M."/>
            <person name="Adriaenssens E.M."/>
            <person name="Foster-Nyarko E."/>
            <person name="Jarju S."/>
            <person name="Secka A."/>
            <person name="Antonio M."/>
            <person name="Oren A."/>
            <person name="Chaudhuri R.R."/>
            <person name="La Ragione R."/>
            <person name="Hildebrand F."/>
            <person name="Pallen M.J."/>
        </authorList>
    </citation>
    <scope>NUCLEOTIDE SEQUENCE</scope>
    <source>
        <strain evidence="8">ChiW17-6978</strain>
    </source>
</reference>
<comment type="caution">
    <text evidence="8">The sequence shown here is derived from an EMBL/GenBank/DDBJ whole genome shotgun (WGS) entry which is preliminary data.</text>
</comment>
<dbReference type="Proteomes" id="UP000886758">
    <property type="component" value="Unassembled WGS sequence"/>
</dbReference>
<dbReference type="PRINTS" id="PR00133">
    <property type="entry name" value="GLHYDRLASE3"/>
</dbReference>
<evidence type="ECO:0000256" key="4">
    <source>
        <dbReference type="ARBA" id="ARBA00022729"/>
    </source>
</evidence>
<dbReference type="Pfam" id="PF14310">
    <property type="entry name" value="Fn3-like"/>
    <property type="match status" value="1"/>
</dbReference>
<dbReference type="GO" id="GO:0009251">
    <property type="term" value="P:glucan catabolic process"/>
    <property type="evidence" value="ECO:0007669"/>
    <property type="project" value="TreeGrafter"/>
</dbReference>
<dbReference type="InterPro" id="IPR001764">
    <property type="entry name" value="Glyco_hydro_3_N"/>
</dbReference>
<dbReference type="SUPFAM" id="SSF52279">
    <property type="entry name" value="Beta-D-glucan exohydrolase, C-terminal domain"/>
    <property type="match status" value="1"/>
</dbReference>
<evidence type="ECO:0000256" key="5">
    <source>
        <dbReference type="ARBA" id="ARBA00022801"/>
    </source>
</evidence>
<dbReference type="Gene3D" id="3.40.50.1700">
    <property type="entry name" value="Glycoside hydrolase family 3 C-terminal domain"/>
    <property type="match status" value="1"/>
</dbReference>
<evidence type="ECO:0000256" key="1">
    <source>
        <dbReference type="ARBA" id="ARBA00000448"/>
    </source>
</evidence>
<dbReference type="Pfam" id="PF01915">
    <property type="entry name" value="Glyco_hydro_3_C"/>
    <property type="match status" value="1"/>
</dbReference>
<comment type="catalytic activity">
    <reaction evidence="1">
        <text>Hydrolysis of terminal, non-reducing beta-D-glucosyl residues with release of beta-D-glucose.</text>
        <dbReference type="EC" id="3.2.1.21"/>
    </reaction>
</comment>
<dbReference type="Gene3D" id="2.60.40.10">
    <property type="entry name" value="Immunoglobulins"/>
    <property type="match status" value="1"/>
</dbReference>
<proteinExistence type="inferred from homology"/>
<name>A0A9D1GR05_9MOLU</name>
<comment type="similarity">
    <text evidence="2">Belongs to the glycosyl hydrolase 3 family.</text>
</comment>
<evidence type="ECO:0000313" key="8">
    <source>
        <dbReference type="EMBL" id="HIT49888.1"/>
    </source>
</evidence>
<dbReference type="InterPro" id="IPR026891">
    <property type="entry name" value="Fn3-like"/>
</dbReference>
<gene>
    <name evidence="8" type="ORF">IAD46_02555</name>
</gene>
<accession>A0A9D1GR05</accession>
<keyword evidence="5 8" id="KW-0378">Hydrolase</keyword>
<organism evidence="8 9">
    <name type="scientific">Candidatus Pelethenecus faecipullorum</name>
    <dbReference type="NCBI Taxonomy" id="2840900"/>
    <lineage>
        <taxon>Bacteria</taxon>
        <taxon>Bacillati</taxon>
        <taxon>Mycoplasmatota</taxon>
        <taxon>Mollicutes</taxon>
        <taxon>Candidatus Pelethenecus</taxon>
    </lineage>
</organism>
<dbReference type="InterPro" id="IPR013783">
    <property type="entry name" value="Ig-like_fold"/>
</dbReference>